<dbReference type="InterPro" id="IPR032508">
    <property type="entry name" value="FecR_C"/>
</dbReference>
<accession>A0A1M6E3K6</accession>
<name>A0A1M6E3K6_9BACT</name>
<dbReference type="PANTHER" id="PTHR30273:SF2">
    <property type="entry name" value="PROTEIN FECR"/>
    <property type="match status" value="1"/>
</dbReference>
<keyword evidence="1" id="KW-0472">Membrane</keyword>
<dbReference type="Proteomes" id="UP000184050">
    <property type="component" value="Unassembled WGS sequence"/>
</dbReference>
<evidence type="ECO:0000259" key="2">
    <source>
        <dbReference type="Pfam" id="PF04773"/>
    </source>
</evidence>
<dbReference type="Pfam" id="PF16344">
    <property type="entry name" value="FecR_C"/>
    <property type="match status" value="1"/>
</dbReference>
<keyword evidence="1" id="KW-1133">Transmembrane helix</keyword>
<reference evidence="4 5" key="1">
    <citation type="submission" date="2016-11" db="EMBL/GenBank/DDBJ databases">
        <authorList>
            <person name="Jaros S."/>
            <person name="Januszkiewicz K."/>
            <person name="Wedrychowicz H."/>
        </authorList>
    </citation>
    <scope>NUCLEOTIDE SEQUENCE [LARGE SCALE GENOMIC DNA]</scope>
    <source>
        <strain evidence="4 5">DSM 27063</strain>
    </source>
</reference>
<dbReference type="PIRSF" id="PIRSF018266">
    <property type="entry name" value="FecR"/>
    <property type="match status" value="1"/>
</dbReference>
<dbReference type="AlphaFoldDB" id="A0A1M6E3K6"/>
<organism evidence="4 5">
    <name type="scientific">Tangfeifania diversioriginum</name>
    <dbReference type="NCBI Taxonomy" id="1168035"/>
    <lineage>
        <taxon>Bacteria</taxon>
        <taxon>Pseudomonadati</taxon>
        <taxon>Bacteroidota</taxon>
        <taxon>Bacteroidia</taxon>
        <taxon>Marinilabiliales</taxon>
        <taxon>Prolixibacteraceae</taxon>
        <taxon>Tangfeifania</taxon>
    </lineage>
</organism>
<protein>
    <submittedName>
        <fullName evidence="4">FecR family protein</fullName>
    </submittedName>
</protein>
<feature type="domain" description="Protein FecR C-terminal" evidence="3">
    <location>
        <begin position="257"/>
        <end position="329"/>
    </location>
</feature>
<dbReference type="OrthoDB" id="1098987at2"/>
<keyword evidence="5" id="KW-1185">Reference proteome</keyword>
<dbReference type="InterPro" id="IPR006860">
    <property type="entry name" value="FecR"/>
</dbReference>
<feature type="transmembrane region" description="Helical" evidence="1">
    <location>
        <begin position="81"/>
        <end position="102"/>
    </location>
</feature>
<dbReference type="EMBL" id="FQZE01000006">
    <property type="protein sequence ID" value="SHI80076.1"/>
    <property type="molecule type" value="Genomic_DNA"/>
</dbReference>
<feature type="domain" description="FecR protein" evidence="2">
    <location>
        <begin position="119"/>
        <end position="212"/>
    </location>
</feature>
<evidence type="ECO:0000313" key="4">
    <source>
        <dbReference type="EMBL" id="SHI80076.1"/>
    </source>
</evidence>
<evidence type="ECO:0000313" key="5">
    <source>
        <dbReference type="Proteomes" id="UP000184050"/>
    </source>
</evidence>
<dbReference type="PANTHER" id="PTHR30273">
    <property type="entry name" value="PERIPLASMIC SIGNAL SENSOR AND SIGMA FACTOR ACTIVATOR FECR-RELATED"/>
    <property type="match status" value="1"/>
</dbReference>
<gene>
    <name evidence="4" type="ORF">SAMN05444280_10649</name>
</gene>
<dbReference type="GO" id="GO:0016989">
    <property type="term" value="F:sigma factor antagonist activity"/>
    <property type="evidence" value="ECO:0007669"/>
    <property type="project" value="TreeGrafter"/>
</dbReference>
<keyword evidence="1" id="KW-0812">Transmembrane</keyword>
<dbReference type="InterPro" id="IPR012373">
    <property type="entry name" value="Ferrdict_sens_TM"/>
</dbReference>
<dbReference type="Gene3D" id="3.55.50.30">
    <property type="match status" value="1"/>
</dbReference>
<evidence type="ECO:0000256" key="1">
    <source>
        <dbReference type="SAM" id="Phobius"/>
    </source>
</evidence>
<dbReference type="RefSeq" id="WP_073166784.1">
    <property type="nucleotide sequence ID" value="NZ_FQZE01000006.1"/>
</dbReference>
<dbReference type="Pfam" id="PF04773">
    <property type="entry name" value="FecR"/>
    <property type="match status" value="1"/>
</dbReference>
<sequence length="333" mass="38580">MKETKQDKIWELTASRVHHEGDKNETGELEQLLQQSENQKIIDDSRKIQSDLQSTAPLYKTSEPRSWLNISDYFRKKKIRFFLSVSKYAAIIVLALISGILINHYRNTPVARPLTYSEVKVPLGQMAEMTLSDGTHVWLNSGTTLRYADNFGNEAREVKLDGEAFFKVKKDEIPFKVELKGSEIEVLGTSFAAISYREDNFSKVTLVEGSVKVNKTTGEEITRLTPRDQIHIPESPKEYFVKKVDTRFYESWTEGKIEFDDEKLSDVARRLERWYNVEIHFEQEEIGELRFSGTILKNKPFNQITRAFCLLLPVEVNYQNNIENKDVIIISKK</sequence>
<proteinExistence type="predicted"/>
<dbReference type="Gene3D" id="2.60.120.1440">
    <property type="match status" value="1"/>
</dbReference>
<dbReference type="STRING" id="1168035.SAMN05444280_10649"/>
<evidence type="ECO:0000259" key="3">
    <source>
        <dbReference type="Pfam" id="PF16344"/>
    </source>
</evidence>